<dbReference type="RefSeq" id="WP_184652124.1">
    <property type="nucleotide sequence ID" value="NZ_JACHFR010000002.1"/>
</dbReference>
<feature type="chain" id="PRO_5032829541" description="Mannosyl-glycoprotein endo-beta-N-acetylglucosamidase-like domain-containing protein" evidence="1">
    <location>
        <begin position="23"/>
        <end position="193"/>
    </location>
</feature>
<dbReference type="GO" id="GO:0004040">
    <property type="term" value="F:amidase activity"/>
    <property type="evidence" value="ECO:0007669"/>
    <property type="project" value="InterPro"/>
</dbReference>
<dbReference type="InterPro" id="IPR002901">
    <property type="entry name" value="MGlyc_endo_b_GlcNAc-like_dom"/>
</dbReference>
<protein>
    <recommendedName>
        <fullName evidence="2">Mannosyl-glycoprotein endo-beta-N-acetylglucosamidase-like domain-containing protein</fullName>
    </recommendedName>
</protein>
<evidence type="ECO:0000259" key="2">
    <source>
        <dbReference type="Pfam" id="PF01832"/>
    </source>
</evidence>
<dbReference type="Proteomes" id="UP000578697">
    <property type="component" value="Unassembled WGS sequence"/>
</dbReference>
<evidence type="ECO:0000313" key="3">
    <source>
        <dbReference type="EMBL" id="MBB5218676.1"/>
    </source>
</evidence>
<feature type="signal peptide" evidence="1">
    <location>
        <begin position="1"/>
        <end position="22"/>
    </location>
</feature>
<evidence type="ECO:0000256" key="1">
    <source>
        <dbReference type="SAM" id="SignalP"/>
    </source>
</evidence>
<keyword evidence="4" id="KW-1185">Reference proteome</keyword>
<dbReference type="PROSITE" id="PS51257">
    <property type="entry name" value="PROKAR_LIPOPROTEIN"/>
    <property type="match status" value="1"/>
</dbReference>
<dbReference type="Gene3D" id="1.10.530.10">
    <property type="match status" value="1"/>
</dbReference>
<proteinExistence type="predicted"/>
<evidence type="ECO:0000313" key="4">
    <source>
        <dbReference type="Proteomes" id="UP000578697"/>
    </source>
</evidence>
<dbReference type="AlphaFoldDB" id="A0A840SFH9"/>
<organism evidence="3 4">
    <name type="scientific">Treponema rectale</name>
    <dbReference type="NCBI Taxonomy" id="744512"/>
    <lineage>
        <taxon>Bacteria</taxon>
        <taxon>Pseudomonadati</taxon>
        <taxon>Spirochaetota</taxon>
        <taxon>Spirochaetia</taxon>
        <taxon>Spirochaetales</taxon>
        <taxon>Treponemataceae</taxon>
        <taxon>Treponema</taxon>
    </lineage>
</organism>
<dbReference type="Pfam" id="PF01832">
    <property type="entry name" value="Glucosaminidase"/>
    <property type="match status" value="1"/>
</dbReference>
<reference evidence="3 4" key="1">
    <citation type="submission" date="2020-08" db="EMBL/GenBank/DDBJ databases">
        <title>Genomic Encyclopedia of Type Strains, Phase IV (KMG-IV): sequencing the most valuable type-strain genomes for metagenomic binning, comparative biology and taxonomic classification.</title>
        <authorList>
            <person name="Goeker M."/>
        </authorList>
    </citation>
    <scope>NUCLEOTIDE SEQUENCE [LARGE SCALE GENOMIC DNA]</scope>
    <source>
        <strain evidence="3 4">DSM 103679</strain>
    </source>
</reference>
<gene>
    <name evidence="3" type="ORF">HNP77_001045</name>
</gene>
<dbReference type="EMBL" id="JACHFR010000002">
    <property type="protein sequence ID" value="MBB5218676.1"/>
    <property type="molecule type" value="Genomic_DNA"/>
</dbReference>
<name>A0A840SFH9_9SPIR</name>
<keyword evidence="1" id="KW-0732">Signal</keyword>
<accession>A0A840SFH9</accession>
<feature type="domain" description="Mannosyl-glycoprotein endo-beta-N-acetylglucosamidase-like" evidence="2">
    <location>
        <begin position="65"/>
        <end position="190"/>
    </location>
</feature>
<comment type="caution">
    <text evidence="3">The sequence shown here is derived from an EMBL/GenBank/DDBJ whole genome shotgun (WGS) entry which is preliminary data.</text>
</comment>
<sequence length="193" mass="21501">MKKLIAALFCAAVFILSSCVSTSSNGFRISRNLTDKGVMSKDSLVNFFMANNPDADRKEIKKLAALYISEAKTEGINSDCAFIQMCHETGFLKFGNLVTPDMHNYCGLGAIDAEHTGERFATMKDGVRAHIQHLHAYATPETVSLKNKCIDSRYKWVRPRGKAPTIEGLTKTWAADPEYSVKLEAMLVRLEKF</sequence>